<protein>
    <submittedName>
        <fullName evidence="1">PP0621 family protein</fullName>
    </submittedName>
</protein>
<proteinExistence type="predicted"/>
<keyword evidence="2" id="KW-1185">Reference proteome</keyword>
<dbReference type="EMBL" id="JBHTBU010000002">
    <property type="protein sequence ID" value="MFC7289466.1"/>
    <property type="molecule type" value="Genomic_DNA"/>
</dbReference>
<gene>
    <name evidence="1" type="ORF">ACFQPC_15570</name>
</gene>
<dbReference type="InterPro" id="IPR049708">
    <property type="entry name" value="PP0621-like"/>
</dbReference>
<accession>A0ABW2IEX0</accession>
<dbReference type="RefSeq" id="WP_382272761.1">
    <property type="nucleotide sequence ID" value="NZ_JBHTBU010000002.1"/>
</dbReference>
<dbReference type="Proteomes" id="UP001596542">
    <property type="component" value="Unassembled WGS sequence"/>
</dbReference>
<evidence type="ECO:0000313" key="2">
    <source>
        <dbReference type="Proteomes" id="UP001596542"/>
    </source>
</evidence>
<dbReference type="NCBIfam" id="NF041023">
    <property type="entry name" value="PP0621_fam"/>
    <property type="match status" value="1"/>
</dbReference>
<organism evidence="1 2">
    <name type="scientific">Herminiimonas glaciei</name>
    <dbReference type="NCBI Taxonomy" id="523788"/>
    <lineage>
        <taxon>Bacteria</taxon>
        <taxon>Pseudomonadati</taxon>
        <taxon>Pseudomonadota</taxon>
        <taxon>Betaproteobacteria</taxon>
        <taxon>Burkholderiales</taxon>
        <taxon>Oxalobacteraceae</taxon>
        <taxon>Herminiimonas</taxon>
    </lineage>
</organism>
<comment type="caution">
    <text evidence="1">The sequence shown here is derived from an EMBL/GenBank/DDBJ whole genome shotgun (WGS) entry which is preliminary data.</text>
</comment>
<name>A0ABW2IEX0_9BURK</name>
<reference evidence="2" key="1">
    <citation type="journal article" date="2019" name="Int. J. Syst. Evol. Microbiol.">
        <title>The Global Catalogue of Microorganisms (GCM) 10K type strain sequencing project: providing services to taxonomists for standard genome sequencing and annotation.</title>
        <authorList>
            <consortium name="The Broad Institute Genomics Platform"/>
            <consortium name="The Broad Institute Genome Sequencing Center for Infectious Disease"/>
            <person name="Wu L."/>
            <person name="Ma J."/>
        </authorList>
    </citation>
    <scope>NUCLEOTIDE SEQUENCE [LARGE SCALE GENOMIC DNA]</scope>
    <source>
        <strain evidence="2">KACC 12508</strain>
    </source>
</reference>
<sequence>MKFLLWAGVIVAVIWMLRSKKANKAEAPKAKASAASTREIEAMLSCAHCGTHFPASEAVRDGSDRVFCSDEHRRQHVAH</sequence>
<evidence type="ECO:0000313" key="1">
    <source>
        <dbReference type="EMBL" id="MFC7289466.1"/>
    </source>
</evidence>